<dbReference type="RefSeq" id="WP_167433599.1">
    <property type="nucleotide sequence ID" value="NZ_CP054614.1"/>
</dbReference>
<dbReference type="AlphaFoldDB" id="A0A2V4WH70"/>
<keyword evidence="4" id="KW-1185">Reference proteome</keyword>
<evidence type="ECO:0000313" key="4">
    <source>
        <dbReference type="Proteomes" id="UP000509327"/>
    </source>
</evidence>
<protein>
    <submittedName>
        <fullName evidence="1">Uncharacterized protein</fullName>
    </submittedName>
</protein>
<accession>A0A2V4WH70</accession>
<dbReference type="Proteomes" id="UP000509327">
    <property type="component" value="Chromosome"/>
</dbReference>
<sequence length="56" mass="6856">MDDDKKLYKKAIERIDELVDEVLQTCNEVADDNHYDRDWVLDRFRTHFNRARKESV</sequence>
<proteinExistence type="predicted"/>
<evidence type="ECO:0000313" key="3">
    <source>
        <dbReference type="Proteomes" id="UP000247790"/>
    </source>
</evidence>
<reference evidence="2 4" key="2">
    <citation type="submission" date="2020-06" db="EMBL/GenBank/DDBJ databases">
        <title>Complete genome of Paenibacillus barcinonensis KACC11450.</title>
        <authorList>
            <person name="Kim M."/>
            <person name="Park Y.-J."/>
            <person name="Shin J.-H."/>
        </authorList>
    </citation>
    <scope>NUCLEOTIDE SEQUENCE [LARGE SCALE GENOMIC DNA]</scope>
    <source>
        <strain evidence="2 4">KACC11450</strain>
    </source>
</reference>
<dbReference type="EMBL" id="QJSW01000002">
    <property type="protein sequence ID" value="PYE51500.1"/>
    <property type="molecule type" value="Genomic_DNA"/>
</dbReference>
<dbReference type="EMBL" id="CP054614">
    <property type="protein sequence ID" value="QKS55883.1"/>
    <property type="molecule type" value="Genomic_DNA"/>
</dbReference>
<organism evidence="1 3">
    <name type="scientific">Paenibacillus barcinonensis</name>
    <dbReference type="NCBI Taxonomy" id="198119"/>
    <lineage>
        <taxon>Bacteria</taxon>
        <taxon>Bacillati</taxon>
        <taxon>Bacillota</taxon>
        <taxon>Bacilli</taxon>
        <taxon>Bacillales</taxon>
        <taxon>Paenibacillaceae</taxon>
        <taxon>Paenibacillus</taxon>
    </lineage>
</organism>
<gene>
    <name evidence="1" type="ORF">DFQ00_102294</name>
    <name evidence="2" type="ORF">HUB98_05745</name>
</gene>
<evidence type="ECO:0000313" key="1">
    <source>
        <dbReference type="EMBL" id="PYE51500.1"/>
    </source>
</evidence>
<name>A0A2V4WH70_PAEBA</name>
<evidence type="ECO:0000313" key="2">
    <source>
        <dbReference type="EMBL" id="QKS55883.1"/>
    </source>
</evidence>
<dbReference type="Proteomes" id="UP000247790">
    <property type="component" value="Unassembled WGS sequence"/>
</dbReference>
<reference evidence="1 3" key="1">
    <citation type="submission" date="2018-06" db="EMBL/GenBank/DDBJ databases">
        <title>Genomic Encyclopedia of Type Strains, Phase III (KMG-III): the genomes of soil and plant-associated and newly described type strains.</title>
        <authorList>
            <person name="Whitman W."/>
        </authorList>
    </citation>
    <scope>NUCLEOTIDE SEQUENCE [LARGE SCALE GENOMIC DNA]</scope>
    <source>
        <strain evidence="1 3">CECT 7022</strain>
    </source>
</reference>